<dbReference type="EMBL" id="LAZR01000519">
    <property type="protein sequence ID" value="KKN65663.1"/>
    <property type="molecule type" value="Genomic_DNA"/>
</dbReference>
<reference evidence="2" key="1">
    <citation type="journal article" date="2015" name="Nature">
        <title>Complex archaea that bridge the gap between prokaryotes and eukaryotes.</title>
        <authorList>
            <person name="Spang A."/>
            <person name="Saw J.H."/>
            <person name="Jorgensen S.L."/>
            <person name="Zaremba-Niedzwiedzka K."/>
            <person name="Martijn J."/>
            <person name="Lind A.E."/>
            <person name="van Eijk R."/>
            <person name="Schleper C."/>
            <person name="Guy L."/>
            <person name="Ettema T.J."/>
        </authorList>
    </citation>
    <scope>NUCLEOTIDE SEQUENCE</scope>
</reference>
<keyword evidence="1" id="KW-1133">Transmembrane helix</keyword>
<feature type="transmembrane region" description="Helical" evidence="1">
    <location>
        <begin position="12"/>
        <end position="32"/>
    </location>
</feature>
<accession>A0A0F9VIJ2</accession>
<evidence type="ECO:0000313" key="2">
    <source>
        <dbReference type="EMBL" id="KKN65663.1"/>
    </source>
</evidence>
<gene>
    <name evidence="2" type="ORF">LCGC14_0479790</name>
</gene>
<keyword evidence="1" id="KW-0472">Membrane</keyword>
<sequence length="59" mass="6154">MDKEDLSESGVALLSIILFTGFLILCVAVPVIGIIICSILGLGLICFLACILSGGTQER</sequence>
<evidence type="ECO:0000256" key="1">
    <source>
        <dbReference type="SAM" id="Phobius"/>
    </source>
</evidence>
<feature type="transmembrane region" description="Helical" evidence="1">
    <location>
        <begin position="38"/>
        <end position="56"/>
    </location>
</feature>
<organism evidence="2">
    <name type="scientific">marine sediment metagenome</name>
    <dbReference type="NCBI Taxonomy" id="412755"/>
    <lineage>
        <taxon>unclassified sequences</taxon>
        <taxon>metagenomes</taxon>
        <taxon>ecological metagenomes</taxon>
    </lineage>
</organism>
<dbReference type="AlphaFoldDB" id="A0A0F9VIJ2"/>
<protein>
    <submittedName>
        <fullName evidence="2">Uncharacterized protein</fullName>
    </submittedName>
</protein>
<proteinExistence type="predicted"/>
<keyword evidence="1" id="KW-0812">Transmembrane</keyword>
<name>A0A0F9VIJ2_9ZZZZ</name>
<comment type="caution">
    <text evidence="2">The sequence shown here is derived from an EMBL/GenBank/DDBJ whole genome shotgun (WGS) entry which is preliminary data.</text>
</comment>